<dbReference type="GO" id="GO:0005737">
    <property type="term" value="C:cytoplasm"/>
    <property type="evidence" value="ECO:0007669"/>
    <property type="project" value="TreeGrafter"/>
</dbReference>
<dbReference type="Pfam" id="PF11303">
    <property type="entry name" value="DUF3105"/>
    <property type="match status" value="1"/>
</dbReference>
<keyword evidence="1" id="KW-0732">Signal</keyword>
<evidence type="ECO:0000313" key="3">
    <source>
        <dbReference type="Proteomes" id="UP000250275"/>
    </source>
</evidence>
<sequence>MKGSCILVVFLCYMFPRGVANAQYLGNDYIEEDPRNVLADFDRLRTLMRKYAANDDREIRRNVNDYDDELKNWTGQWMPHRPNDPTLPPKIFPKVDQSSVLESSQSPHGVPMGYPSKSCDDAKTNLTLDWDGNPINYTCYDKRIVPDRNIIAIKYCERIPKYYVAIHKCMYEEIEYDDNVPVFGPHRPLWPIYGEYKFLPRQRWLHNLEHGAILALYHPCANPMEVKRLKSLLRGCLRRHVISPSNLLDEHRPLALVAWGCRLSMSYVNPKLVVKFIREHALRGPEEIARDGDFSDGLIRRAKIVSDLDDTMLCPNARIV</sequence>
<feature type="chain" id="PRO_5016295538" evidence="1">
    <location>
        <begin position="23"/>
        <end position="320"/>
    </location>
</feature>
<feature type="signal peptide" evidence="1">
    <location>
        <begin position="1"/>
        <end position="22"/>
    </location>
</feature>
<evidence type="ECO:0000313" key="2">
    <source>
        <dbReference type="EMBL" id="OAD55115.1"/>
    </source>
</evidence>
<organism evidence="2 3">
    <name type="scientific">Eufriesea mexicana</name>
    <dbReference type="NCBI Taxonomy" id="516756"/>
    <lineage>
        <taxon>Eukaryota</taxon>
        <taxon>Metazoa</taxon>
        <taxon>Ecdysozoa</taxon>
        <taxon>Arthropoda</taxon>
        <taxon>Hexapoda</taxon>
        <taxon>Insecta</taxon>
        <taxon>Pterygota</taxon>
        <taxon>Neoptera</taxon>
        <taxon>Endopterygota</taxon>
        <taxon>Hymenoptera</taxon>
        <taxon>Apocrita</taxon>
        <taxon>Aculeata</taxon>
        <taxon>Apoidea</taxon>
        <taxon>Anthophila</taxon>
        <taxon>Apidae</taxon>
        <taxon>Eufriesea</taxon>
    </lineage>
</organism>
<dbReference type="EMBL" id="KQ763441">
    <property type="protein sequence ID" value="OAD55115.1"/>
    <property type="molecule type" value="Genomic_DNA"/>
</dbReference>
<accession>A0A310SL55</accession>
<dbReference type="OrthoDB" id="5960270at2759"/>
<proteinExistence type="predicted"/>
<evidence type="ECO:0000256" key="1">
    <source>
        <dbReference type="SAM" id="SignalP"/>
    </source>
</evidence>
<dbReference type="PANTHER" id="PTHR34179:SF1">
    <property type="entry name" value="TUMOR PROTEIN P53-INDUCIBLE PROTEIN 13"/>
    <property type="match status" value="1"/>
</dbReference>
<gene>
    <name evidence="2" type="ORF">WN48_05590</name>
</gene>
<name>A0A310SL55_9HYME</name>
<dbReference type="InterPro" id="IPR021454">
    <property type="entry name" value="DUF3105"/>
</dbReference>
<protein>
    <submittedName>
        <fullName evidence="2">Uncharacterized protein</fullName>
    </submittedName>
</protein>
<dbReference type="Proteomes" id="UP000250275">
    <property type="component" value="Unassembled WGS sequence"/>
</dbReference>
<dbReference type="PANTHER" id="PTHR34179">
    <property type="entry name" value="TUMOR PROTEIN P53-INDUCIBLE PROTEIN 13"/>
    <property type="match status" value="1"/>
</dbReference>
<dbReference type="AlphaFoldDB" id="A0A310SL55"/>
<reference evidence="2 3" key="1">
    <citation type="submission" date="2015-07" db="EMBL/GenBank/DDBJ databases">
        <title>The genome of Eufriesea mexicana.</title>
        <authorList>
            <person name="Pan H."/>
            <person name="Kapheim K."/>
        </authorList>
    </citation>
    <scope>NUCLEOTIDE SEQUENCE [LARGE SCALE GENOMIC DNA]</scope>
    <source>
        <strain evidence="2">0111107269</strain>
        <tissue evidence="2">Whole body</tissue>
    </source>
</reference>
<keyword evidence="3" id="KW-1185">Reference proteome</keyword>